<dbReference type="EMBL" id="BNAV01000008">
    <property type="protein sequence ID" value="GHF69832.1"/>
    <property type="molecule type" value="Genomic_DNA"/>
</dbReference>
<dbReference type="InterPro" id="IPR001030">
    <property type="entry name" value="Acoase/IPM_deHydtase_lsu_aba"/>
</dbReference>
<keyword evidence="5" id="KW-0411">Iron-sulfur</keyword>
<dbReference type="GO" id="GO:0051536">
    <property type="term" value="F:iron-sulfur cluster binding"/>
    <property type="evidence" value="ECO:0007669"/>
    <property type="project" value="UniProtKB-KW"/>
</dbReference>
<dbReference type="InterPro" id="IPR050067">
    <property type="entry name" value="IPM_dehydratase_rel_enz"/>
</dbReference>
<keyword evidence="3" id="KW-0479">Metal-binding</keyword>
<organism evidence="8 9">
    <name type="scientific">Amycolatopsis bartoniae</name>
    <dbReference type="NCBI Taxonomy" id="941986"/>
    <lineage>
        <taxon>Bacteria</taxon>
        <taxon>Bacillati</taxon>
        <taxon>Actinomycetota</taxon>
        <taxon>Actinomycetes</taxon>
        <taxon>Pseudonocardiales</taxon>
        <taxon>Pseudonocardiaceae</taxon>
        <taxon>Amycolatopsis</taxon>
    </lineage>
</organism>
<dbReference type="PRINTS" id="PR00415">
    <property type="entry name" value="ACONITASE"/>
</dbReference>
<evidence type="ECO:0000313" key="8">
    <source>
        <dbReference type="EMBL" id="GHF69832.1"/>
    </source>
</evidence>
<dbReference type="PROSITE" id="PS01244">
    <property type="entry name" value="ACONITASE_2"/>
    <property type="match status" value="1"/>
</dbReference>
<feature type="domain" description="Aconitase/3-isopropylmalate dehydratase large subunit alpha/beta/alpha" evidence="7">
    <location>
        <begin position="275"/>
        <end position="400"/>
    </location>
</feature>
<dbReference type="PROSITE" id="PS00450">
    <property type="entry name" value="ACONITASE_1"/>
    <property type="match status" value="1"/>
</dbReference>
<reference evidence="8" key="1">
    <citation type="journal article" date="2014" name="Int. J. Syst. Evol. Microbiol.">
        <title>Complete genome sequence of Corynebacterium casei LMG S-19264T (=DSM 44701T), isolated from a smear-ripened cheese.</title>
        <authorList>
            <consortium name="US DOE Joint Genome Institute (JGI-PGF)"/>
            <person name="Walter F."/>
            <person name="Albersmeier A."/>
            <person name="Kalinowski J."/>
            <person name="Ruckert C."/>
        </authorList>
    </citation>
    <scope>NUCLEOTIDE SEQUENCE</scope>
    <source>
        <strain evidence="8">CGMCC 4.7679</strain>
    </source>
</reference>
<dbReference type="PANTHER" id="PTHR43822:SF21">
    <property type="entry name" value="3-ISOPROPYLMALATE DEHYDRATASE LARGE SUBUNIT 1"/>
    <property type="match status" value="1"/>
</dbReference>
<dbReference type="InterPro" id="IPR018136">
    <property type="entry name" value="Aconitase_4Fe-4S_BS"/>
</dbReference>
<keyword evidence="9" id="KW-1185">Reference proteome</keyword>
<evidence type="ECO:0000256" key="5">
    <source>
        <dbReference type="ARBA" id="ARBA00023014"/>
    </source>
</evidence>
<protein>
    <submittedName>
        <fullName evidence="8">3-isopropylmalate dehydratase large subunit</fullName>
    </submittedName>
</protein>
<evidence type="ECO:0000259" key="7">
    <source>
        <dbReference type="Pfam" id="PF00330"/>
    </source>
</evidence>
<accession>A0A8H9MC61</accession>
<comment type="cofactor">
    <cofactor evidence="1">
        <name>[4Fe-4S] cluster</name>
        <dbReference type="ChEBI" id="CHEBI:49883"/>
    </cofactor>
</comment>
<dbReference type="InterPro" id="IPR036008">
    <property type="entry name" value="Aconitase_4Fe-4S_dom"/>
</dbReference>
<name>A0A8H9MC61_9PSEU</name>
<evidence type="ECO:0000256" key="2">
    <source>
        <dbReference type="ARBA" id="ARBA00007185"/>
    </source>
</evidence>
<comment type="caution">
    <text evidence="8">The sequence shown here is derived from an EMBL/GenBank/DDBJ whole genome shotgun (WGS) entry which is preliminary data.</text>
</comment>
<dbReference type="GO" id="GO:0016829">
    <property type="term" value="F:lyase activity"/>
    <property type="evidence" value="ECO:0007669"/>
    <property type="project" value="UniProtKB-KW"/>
</dbReference>
<evidence type="ECO:0000256" key="4">
    <source>
        <dbReference type="ARBA" id="ARBA00023004"/>
    </source>
</evidence>
<dbReference type="Gene3D" id="3.30.499.10">
    <property type="entry name" value="Aconitase, domain 3"/>
    <property type="match status" value="2"/>
</dbReference>
<proteinExistence type="inferred from homology"/>
<gene>
    <name evidence="8" type="primary">leuC</name>
    <name evidence="8" type="ORF">GCM10017566_49440</name>
</gene>
<evidence type="ECO:0000313" key="9">
    <source>
        <dbReference type="Proteomes" id="UP000658656"/>
    </source>
</evidence>
<dbReference type="SUPFAM" id="SSF53732">
    <property type="entry name" value="Aconitase iron-sulfur domain"/>
    <property type="match status" value="1"/>
</dbReference>
<dbReference type="Proteomes" id="UP000658656">
    <property type="component" value="Unassembled WGS sequence"/>
</dbReference>
<evidence type="ECO:0000256" key="6">
    <source>
        <dbReference type="ARBA" id="ARBA00023239"/>
    </source>
</evidence>
<reference evidence="8" key="2">
    <citation type="submission" date="2020-09" db="EMBL/GenBank/DDBJ databases">
        <authorList>
            <person name="Sun Q."/>
            <person name="Zhou Y."/>
        </authorList>
    </citation>
    <scope>NUCLEOTIDE SEQUENCE</scope>
    <source>
        <strain evidence="8">CGMCC 4.7679</strain>
    </source>
</reference>
<evidence type="ECO:0000256" key="3">
    <source>
        <dbReference type="ARBA" id="ARBA00022723"/>
    </source>
</evidence>
<comment type="similarity">
    <text evidence="2">Belongs to the aconitase/IPM isomerase family.</text>
</comment>
<dbReference type="GO" id="GO:0046872">
    <property type="term" value="F:metal ion binding"/>
    <property type="evidence" value="ECO:0007669"/>
    <property type="project" value="UniProtKB-KW"/>
</dbReference>
<evidence type="ECO:0000256" key="1">
    <source>
        <dbReference type="ARBA" id="ARBA00001966"/>
    </source>
</evidence>
<feature type="domain" description="Aconitase/3-isopropylmalate dehydratase large subunit alpha/beta/alpha" evidence="7">
    <location>
        <begin position="10"/>
        <end position="229"/>
    </location>
</feature>
<dbReference type="Pfam" id="PF00330">
    <property type="entry name" value="Aconitase"/>
    <property type="match status" value="2"/>
</dbReference>
<dbReference type="AlphaFoldDB" id="A0A8H9MC61"/>
<keyword evidence="6" id="KW-0456">Lyase</keyword>
<dbReference type="RefSeq" id="WP_221216631.1">
    <property type="nucleotide sequence ID" value="NZ_BNAV01000008.1"/>
</dbReference>
<dbReference type="UniPathway" id="UPA00946"/>
<dbReference type="GO" id="GO:0019752">
    <property type="term" value="P:carboxylic acid metabolic process"/>
    <property type="evidence" value="ECO:0007669"/>
    <property type="project" value="UniProtKB-ARBA"/>
</dbReference>
<dbReference type="InterPro" id="IPR015931">
    <property type="entry name" value="Acnase/IPM_dHydase_lsu_aba_1/3"/>
</dbReference>
<dbReference type="PANTHER" id="PTHR43822">
    <property type="entry name" value="HOMOACONITASE, MITOCHONDRIAL-RELATED"/>
    <property type="match status" value="1"/>
</dbReference>
<dbReference type="NCBIfam" id="NF001614">
    <property type="entry name" value="PRK00402.1"/>
    <property type="match status" value="1"/>
</dbReference>
<sequence>MLPGEPLANQIVAAHAGREAVGTGELVSVGVDRVYLQDGNSPTIARLFEQHGLDSVFDPDRIAFVFDHSVLVPDRKMADRLREATVFARNLGARILPRGAGISHVIALEEGWFEPGSLVLGSDSHTCTGGAVQSMGLGMGATDIAAAMVTGRTWLKVPETVWLRVRGVPHPAVRAKDVVLEALRVFGQRPFLYRSVEWVGEWAAGLSLDSAASVASMGVEMGAKCVFLPAAPGRPPGLVPLEPPGEAKVLELPVGDLRPMVALPHSPFDSVPVDDVAGQRVDYVFIGSCTNSRLEDIAEVAGVLADRPVHPDVHCVVTPGSRQTYLEASRRGYLDVLTQAGALVTPPGCGACVGTQGTVPAGGERVLSTMNRNFRGRMGNPDAEIFLSSPLVAATAAVLGRFPATKEVV</sequence>
<keyword evidence="4" id="KW-0408">Iron</keyword>